<feature type="compositionally biased region" description="Polar residues" evidence="1">
    <location>
        <begin position="1"/>
        <end position="10"/>
    </location>
</feature>
<evidence type="ECO:0000313" key="3">
    <source>
        <dbReference type="Proteomes" id="UP000297229"/>
    </source>
</evidence>
<dbReference type="EMBL" id="PQXM01000163">
    <property type="protein sequence ID" value="TGO76282.1"/>
    <property type="molecule type" value="Genomic_DNA"/>
</dbReference>
<feature type="compositionally biased region" description="Basic and acidic residues" evidence="1">
    <location>
        <begin position="520"/>
        <end position="540"/>
    </location>
</feature>
<keyword evidence="3" id="KW-1185">Reference proteome</keyword>
<accession>A0A4Z1JYD8</accession>
<feature type="compositionally biased region" description="Basic and acidic residues" evidence="1">
    <location>
        <begin position="112"/>
        <end position="122"/>
    </location>
</feature>
<organism evidence="2 3">
    <name type="scientific">Botrytis elliptica</name>
    <dbReference type="NCBI Taxonomy" id="278938"/>
    <lineage>
        <taxon>Eukaryota</taxon>
        <taxon>Fungi</taxon>
        <taxon>Dikarya</taxon>
        <taxon>Ascomycota</taxon>
        <taxon>Pezizomycotina</taxon>
        <taxon>Leotiomycetes</taxon>
        <taxon>Helotiales</taxon>
        <taxon>Sclerotiniaceae</taxon>
        <taxon>Botrytis</taxon>
    </lineage>
</organism>
<feature type="compositionally biased region" description="Basic residues" evidence="1">
    <location>
        <begin position="157"/>
        <end position="166"/>
    </location>
</feature>
<name>A0A4Z1JYD8_9HELO</name>
<evidence type="ECO:0000256" key="1">
    <source>
        <dbReference type="SAM" id="MobiDB-lite"/>
    </source>
</evidence>
<dbReference type="Proteomes" id="UP000297229">
    <property type="component" value="Unassembled WGS sequence"/>
</dbReference>
<feature type="compositionally biased region" description="Basic and acidic residues" evidence="1">
    <location>
        <begin position="492"/>
        <end position="512"/>
    </location>
</feature>
<feature type="region of interest" description="Disordered" evidence="1">
    <location>
        <begin position="1"/>
        <end position="238"/>
    </location>
</feature>
<feature type="compositionally biased region" description="Polar residues" evidence="1">
    <location>
        <begin position="541"/>
        <end position="552"/>
    </location>
</feature>
<reference evidence="2 3" key="1">
    <citation type="submission" date="2017-12" db="EMBL/GenBank/DDBJ databases">
        <title>Comparative genomics of Botrytis spp.</title>
        <authorList>
            <person name="Valero-Jimenez C.A."/>
            <person name="Tapia P."/>
            <person name="Veloso J."/>
            <person name="Silva-Moreno E."/>
            <person name="Staats M."/>
            <person name="Valdes J.H."/>
            <person name="Van Kan J.A.L."/>
        </authorList>
    </citation>
    <scope>NUCLEOTIDE SEQUENCE [LARGE SCALE GENOMIC DNA]</scope>
    <source>
        <strain evidence="2 3">Be9601</strain>
    </source>
</reference>
<sequence>MKKHSAYTNFSEDDDEDELSAGQSFGQVPAKAVNHSSTNLQRSADVATPVNSRWTGQELAALGSIPRPSNSMNRTSESRAQTFRSQDQSSESRAQTFRSQDQSSESRAQNFRSHDQSSESRARNIRSRTNISTEDSNESSKNHGHRVHNDDDPRVARPPRRRKHVRQGSVDSDKRLSTSDSNVENDKFDRVSKNSMSRQRKSRPTSMQKHRPSEPETEQTDAPSSREEGSDLGSSIFNMNSLGHWTEEDEKELRSGRAEEQSLWLHLAATFPDDDSINCPVDLLPKGYDIDGTCFVEGSSMNLTKNFSDSLASLIRCPIFRKRHDLLRYAIQYAMYYRLRNEGFPEPEDFCTALSTSRNQRIGQALGHKISARLAQIMVEEEGFAVLHGEAVDEILGEDIPEHGDFIKVAGMKKIISEKGATRGRHTEPGYGVALKDLRAVISTWDVYAEMNRPDLWTIEEYNRKSPRSFDPSDRSRKEQYLNSKKAWILHQRQEKRSGERATKTRKFDEYRAAGSKNPESGRGKRLRTESLAHRGESSHANRQNAAVTTKEVTPADYTRSSRRVEERQARKDFDYRPSELNIFDYSRSVDCTFPEWPEIDSDSDITPESFGNIEIQGGKAWEDSAKKFLGRERRS</sequence>
<protein>
    <submittedName>
        <fullName evidence="2">Uncharacterized protein</fullName>
    </submittedName>
</protein>
<dbReference type="AlphaFoldDB" id="A0A4Z1JYD8"/>
<proteinExistence type="predicted"/>
<evidence type="ECO:0000313" key="2">
    <source>
        <dbReference type="EMBL" id="TGO76282.1"/>
    </source>
</evidence>
<comment type="caution">
    <text evidence="2">The sequence shown here is derived from an EMBL/GenBank/DDBJ whole genome shotgun (WGS) entry which is preliminary data.</text>
</comment>
<gene>
    <name evidence="2" type="ORF">BELL_0164g00110</name>
</gene>
<feature type="region of interest" description="Disordered" evidence="1">
    <location>
        <begin position="492"/>
        <end position="565"/>
    </location>
</feature>
<feature type="compositionally biased region" description="Polar residues" evidence="1">
    <location>
        <begin position="67"/>
        <end position="111"/>
    </location>
</feature>